<gene>
    <name evidence="3" type="ORF">ACFOFO_10540</name>
</gene>
<keyword evidence="4" id="KW-1185">Reference proteome</keyword>
<feature type="chain" id="PRO_5046201744" description="DUF2946 domain-containing protein" evidence="2">
    <location>
        <begin position="24"/>
        <end position="138"/>
    </location>
</feature>
<evidence type="ECO:0000313" key="4">
    <source>
        <dbReference type="Proteomes" id="UP001595530"/>
    </source>
</evidence>
<dbReference type="EMBL" id="JBHRTP010000031">
    <property type="protein sequence ID" value="MFC3108394.1"/>
    <property type="molecule type" value="Genomic_DNA"/>
</dbReference>
<sequence>MTRVLRTLMLWCLLLALPLQGVAAATMMPCAETHGHTAATAMGALPDASPDHHHQQQDIAAAHDDGQASHDHSSAPDHQSDAKCSHCSVCCVGAALLPPTLNVSPVFHSLTLQLASAALLFSGTSPDRLERPPRLILV</sequence>
<dbReference type="Proteomes" id="UP001595530">
    <property type="component" value="Unassembled WGS sequence"/>
</dbReference>
<feature type="compositionally biased region" description="Basic and acidic residues" evidence="1">
    <location>
        <begin position="49"/>
        <end position="78"/>
    </location>
</feature>
<name>A0ABV7F0I8_9BURK</name>
<organism evidence="3 4">
    <name type="scientific">Undibacterium arcticum</name>
    <dbReference type="NCBI Taxonomy" id="1762892"/>
    <lineage>
        <taxon>Bacteria</taxon>
        <taxon>Pseudomonadati</taxon>
        <taxon>Pseudomonadota</taxon>
        <taxon>Betaproteobacteria</taxon>
        <taxon>Burkholderiales</taxon>
        <taxon>Oxalobacteraceae</taxon>
        <taxon>Undibacterium</taxon>
    </lineage>
</organism>
<reference evidence="4" key="1">
    <citation type="journal article" date="2019" name="Int. J. Syst. Evol. Microbiol.">
        <title>The Global Catalogue of Microorganisms (GCM) 10K type strain sequencing project: providing services to taxonomists for standard genome sequencing and annotation.</title>
        <authorList>
            <consortium name="The Broad Institute Genomics Platform"/>
            <consortium name="The Broad Institute Genome Sequencing Center for Infectious Disease"/>
            <person name="Wu L."/>
            <person name="Ma J."/>
        </authorList>
    </citation>
    <scope>NUCLEOTIDE SEQUENCE [LARGE SCALE GENOMIC DNA]</scope>
    <source>
        <strain evidence="4">KCTC 42986</strain>
    </source>
</reference>
<evidence type="ECO:0008006" key="5">
    <source>
        <dbReference type="Google" id="ProtNLM"/>
    </source>
</evidence>
<keyword evidence="2" id="KW-0732">Signal</keyword>
<comment type="caution">
    <text evidence="3">The sequence shown here is derived from an EMBL/GenBank/DDBJ whole genome shotgun (WGS) entry which is preliminary data.</text>
</comment>
<evidence type="ECO:0000256" key="2">
    <source>
        <dbReference type="SAM" id="SignalP"/>
    </source>
</evidence>
<dbReference type="RefSeq" id="WP_390331514.1">
    <property type="nucleotide sequence ID" value="NZ_JBHRTP010000031.1"/>
</dbReference>
<feature type="signal peptide" evidence="2">
    <location>
        <begin position="1"/>
        <end position="23"/>
    </location>
</feature>
<proteinExistence type="predicted"/>
<accession>A0ABV7F0I8</accession>
<protein>
    <recommendedName>
        <fullName evidence="5">DUF2946 domain-containing protein</fullName>
    </recommendedName>
</protein>
<feature type="region of interest" description="Disordered" evidence="1">
    <location>
        <begin position="42"/>
        <end position="78"/>
    </location>
</feature>
<evidence type="ECO:0000313" key="3">
    <source>
        <dbReference type="EMBL" id="MFC3108394.1"/>
    </source>
</evidence>
<evidence type="ECO:0000256" key="1">
    <source>
        <dbReference type="SAM" id="MobiDB-lite"/>
    </source>
</evidence>